<keyword evidence="2" id="KW-1185">Reference proteome</keyword>
<evidence type="ECO:0000313" key="2">
    <source>
        <dbReference type="Proteomes" id="UP000734271"/>
    </source>
</evidence>
<dbReference type="Proteomes" id="UP000734271">
    <property type="component" value="Unassembled WGS sequence"/>
</dbReference>
<protein>
    <submittedName>
        <fullName evidence="1">Uncharacterized protein</fullName>
    </submittedName>
</protein>
<dbReference type="EMBL" id="JAIPME010000002">
    <property type="protein sequence ID" value="MBZ2387309.1"/>
    <property type="molecule type" value="Genomic_DNA"/>
</dbReference>
<dbReference type="RefSeq" id="WP_223420254.1">
    <property type="nucleotide sequence ID" value="NZ_JAIPME010000002.1"/>
</dbReference>
<accession>A0ABS7T0K1</accession>
<organism evidence="1 2">
    <name type="scientific">Anaerococcus murdochii</name>
    <dbReference type="NCBI Taxonomy" id="411577"/>
    <lineage>
        <taxon>Bacteria</taxon>
        <taxon>Bacillati</taxon>
        <taxon>Bacillota</taxon>
        <taxon>Tissierellia</taxon>
        <taxon>Tissierellales</taxon>
        <taxon>Peptoniphilaceae</taxon>
        <taxon>Anaerococcus</taxon>
    </lineage>
</organism>
<comment type="caution">
    <text evidence="1">The sequence shown here is derived from an EMBL/GenBank/DDBJ whole genome shotgun (WGS) entry which is preliminary data.</text>
</comment>
<sequence length="83" mass="9847">MLNLTYEDISECILITNMIVDCKIRDFKDLIMYCIDEFENDFNKNSSNVPMIETVIKNPEYFKIFIDSNNKKISEDFISHHAM</sequence>
<gene>
    <name evidence="1" type="ORF">K8P03_08445</name>
</gene>
<name>A0ABS7T0K1_9FIRM</name>
<evidence type="ECO:0000313" key="1">
    <source>
        <dbReference type="EMBL" id="MBZ2387309.1"/>
    </source>
</evidence>
<reference evidence="1 2" key="1">
    <citation type="submission" date="2021-08" db="EMBL/GenBank/DDBJ databases">
        <title>FDA dAtabase for Regulatory Grade micrObial Sequences (FDA-ARGOS): Supporting development and validation of Infectious Disease Dx tests.</title>
        <authorList>
            <person name="Sproer C."/>
            <person name="Gronow S."/>
            <person name="Severitt S."/>
            <person name="Schroder I."/>
            <person name="Tallon L."/>
            <person name="Sadzewicz L."/>
            <person name="Zhao X."/>
            <person name="Boylan J."/>
            <person name="Ott S."/>
            <person name="Bowen H."/>
            <person name="Vavikolanu K."/>
            <person name="Hazen T."/>
            <person name="Aluvathingal J."/>
            <person name="Nadendla S."/>
            <person name="Lowell S."/>
            <person name="Myers T."/>
            <person name="Yan Y."/>
            <person name="Sichtig H."/>
        </authorList>
    </citation>
    <scope>NUCLEOTIDE SEQUENCE [LARGE SCALE GENOMIC DNA]</scope>
    <source>
        <strain evidence="1 2">FDAARGOS_1460</strain>
    </source>
</reference>
<proteinExistence type="predicted"/>